<organism evidence="4">
    <name type="scientific">hydrothermal vent metagenome</name>
    <dbReference type="NCBI Taxonomy" id="652676"/>
    <lineage>
        <taxon>unclassified sequences</taxon>
        <taxon>metagenomes</taxon>
        <taxon>ecological metagenomes</taxon>
    </lineage>
</organism>
<dbReference type="NCBIfam" id="TIGR01934">
    <property type="entry name" value="MenG_MenH_UbiE"/>
    <property type="match status" value="1"/>
</dbReference>
<sequence>MKITGEAKAKSVEAMFSSIAHRYDFLNHLLSLGLDITWRKKATACFSDLRAKKILDVACGTGDLAITIARAGDQTTEITAGDFSREMIEIGKAKIKKADLDGAVTMEFSDALNLAYHDNSFDGVTCAFGVRNFADLDRGLSEMTRVLKPGGRMVILEFTQPSNPVFGALYKFYFTRILPAVGGFLSGDKDAYKYLPDTVYRFPAPDKLSALLERLGLSRVEFKPLTFGICGIHTGVKR</sequence>
<protein>
    <submittedName>
        <fullName evidence="4">Demethylmenaquinone methyltransferase</fullName>
        <ecNumber evidence="4">2.1.1.163</ecNumber>
    </submittedName>
</protein>
<dbReference type="NCBIfam" id="NF001244">
    <property type="entry name" value="PRK00216.1-5"/>
    <property type="match status" value="1"/>
</dbReference>
<dbReference type="CDD" id="cd02440">
    <property type="entry name" value="AdoMet_MTases"/>
    <property type="match status" value="1"/>
</dbReference>
<dbReference type="InterPro" id="IPR029063">
    <property type="entry name" value="SAM-dependent_MTases_sf"/>
</dbReference>
<dbReference type="GO" id="GO:0043770">
    <property type="term" value="F:demethylmenaquinone methyltransferase activity"/>
    <property type="evidence" value="ECO:0007669"/>
    <property type="project" value="UniProtKB-EC"/>
</dbReference>
<dbReference type="EMBL" id="UOGA01000173">
    <property type="protein sequence ID" value="VAX20307.1"/>
    <property type="molecule type" value="Genomic_DNA"/>
</dbReference>
<proteinExistence type="inferred from homology"/>
<dbReference type="PROSITE" id="PS01183">
    <property type="entry name" value="UBIE_1"/>
    <property type="match status" value="1"/>
</dbReference>
<dbReference type="EC" id="2.1.1.163" evidence="4"/>
<dbReference type="PROSITE" id="PS51608">
    <property type="entry name" value="SAM_MT_UBIE"/>
    <property type="match status" value="1"/>
</dbReference>
<dbReference type="PANTHER" id="PTHR43591:SF24">
    <property type="entry name" value="2-METHOXY-6-POLYPRENYL-1,4-BENZOQUINOL METHYLASE, MITOCHONDRIAL"/>
    <property type="match status" value="1"/>
</dbReference>
<dbReference type="GO" id="GO:0032259">
    <property type="term" value="P:methylation"/>
    <property type="evidence" value="ECO:0007669"/>
    <property type="project" value="UniProtKB-KW"/>
</dbReference>
<dbReference type="GO" id="GO:0042181">
    <property type="term" value="P:ketone biosynthetic process"/>
    <property type="evidence" value="ECO:0007669"/>
    <property type="project" value="UniProtKB-ARBA"/>
</dbReference>
<evidence type="ECO:0000256" key="1">
    <source>
        <dbReference type="ARBA" id="ARBA00022603"/>
    </source>
</evidence>
<dbReference type="Pfam" id="PF01209">
    <property type="entry name" value="Ubie_methyltran"/>
    <property type="match status" value="1"/>
</dbReference>
<dbReference type="InterPro" id="IPR004033">
    <property type="entry name" value="UbiE/COQ5_MeTrFase"/>
</dbReference>
<evidence type="ECO:0000256" key="2">
    <source>
        <dbReference type="ARBA" id="ARBA00022679"/>
    </source>
</evidence>
<dbReference type="InterPro" id="IPR023576">
    <property type="entry name" value="UbiE/COQ5_MeTrFase_CS"/>
</dbReference>
<accession>A0A3B1CUE2</accession>
<dbReference type="Gene3D" id="3.40.50.150">
    <property type="entry name" value="Vaccinia Virus protein VP39"/>
    <property type="match status" value="1"/>
</dbReference>
<dbReference type="SUPFAM" id="SSF53335">
    <property type="entry name" value="S-adenosyl-L-methionine-dependent methyltransferases"/>
    <property type="match status" value="1"/>
</dbReference>
<evidence type="ECO:0000313" key="4">
    <source>
        <dbReference type="EMBL" id="VAX20307.1"/>
    </source>
</evidence>
<dbReference type="PROSITE" id="PS01184">
    <property type="entry name" value="UBIE_2"/>
    <property type="match status" value="1"/>
</dbReference>
<keyword evidence="2 4" id="KW-0808">Transferase</keyword>
<gene>
    <name evidence="4" type="ORF">MNBD_NITROSPINAE04-1106</name>
</gene>
<keyword evidence="3" id="KW-0949">S-adenosyl-L-methionine</keyword>
<dbReference type="HAMAP" id="MF_01813">
    <property type="entry name" value="MenG_UbiE_methyltr"/>
    <property type="match status" value="1"/>
</dbReference>
<reference evidence="4" key="1">
    <citation type="submission" date="2018-06" db="EMBL/GenBank/DDBJ databases">
        <authorList>
            <person name="Zhirakovskaya E."/>
        </authorList>
    </citation>
    <scope>NUCLEOTIDE SEQUENCE</scope>
</reference>
<dbReference type="AlphaFoldDB" id="A0A3B1CUE2"/>
<keyword evidence="1 4" id="KW-0489">Methyltransferase</keyword>
<dbReference type="PANTHER" id="PTHR43591">
    <property type="entry name" value="METHYLTRANSFERASE"/>
    <property type="match status" value="1"/>
</dbReference>
<name>A0A3B1CUE2_9ZZZZ</name>
<evidence type="ECO:0000256" key="3">
    <source>
        <dbReference type="ARBA" id="ARBA00022691"/>
    </source>
</evidence>